<feature type="compositionally biased region" description="Polar residues" evidence="1">
    <location>
        <begin position="56"/>
        <end position="66"/>
    </location>
</feature>
<organism evidence="3">
    <name type="scientific">Microbacterium sp. A8/3-1</name>
    <dbReference type="NCBI Taxonomy" id="3160749"/>
    <lineage>
        <taxon>Bacteria</taxon>
        <taxon>Bacillati</taxon>
        <taxon>Actinomycetota</taxon>
        <taxon>Actinomycetes</taxon>
        <taxon>Micrococcales</taxon>
        <taxon>Microbacteriaceae</taxon>
        <taxon>Microbacterium</taxon>
    </lineage>
</organism>
<evidence type="ECO:0000256" key="1">
    <source>
        <dbReference type="SAM" id="MobiDB-lite"/>
    </source>
</evidence>
<sequence>MRTMTKPLPFFVVIATALVLAGCSPAPSTGGESAPPTAESSATPTPSAEPTPEPTDTSVGLPTPESISCDTMLDPLVDRVLRSTQLIPAAKPWTQFGFEPTGAAIECPWGYEGQPHAVTYFAWAALGEGEGETFLALTAENGYGTTETEQGTWVTDPGSTPAELSGILVTDGWVAFAPTAELIPAILWTR</sequence>
<dbReference type="RefSeq" id="WP_350350254.1">
    <property type="nucleotide sequence ID" value="NZ_CP158357.1"/>
</dbReference>
<name>A0AAU7VRF1_9MICO</name>
<dbReference type="PROSITE" id="PS51257">
    <property type="entry name" value="PROKAR_LIPOPROTEIN"/>
    <property type="match status" value="1"/>
</dbReference>
<evidence type="ECO:0000256" key="2">
    <source>
        <dbReference type="SAM" id="SignalP"/>
    </source>
</evidence>
<proteinExistence type="predicted"/>
<evidence type="ECO:0000313" key="3">
    <source>
        <dbReference type="EMBL" id="XBX76646.1"/>
    </source>
</evidence>
<gene>
    <name evidence="3" type="ORF">ABS642_12055</name>
</gene>
<protein>
    <recommendedName>
        <fullName evidence="4">DUF3558 domain-containing protein</fullName>
    </recommendedName>
</protein>
<feature type="region of interest" description="Disordered" evidence="1">
    <location>
        <begin position="25"/>
        <end position="66"/>
    </location>
</feature>
<keyword evidence="2" id="KW-0732">Signal</keyword>
<feature type="chain" id="PRO_5043324905" description="DUF3558 domain-containing protein" evidence="2">
    <location>
        <begin position="22"/>
        <end position="190"/>
    </location>
</feature>
<dbReference type="EMBL" id="CP158357">
    <property type="protein sequence ID" value="XBX76646.1"/>
    <property type="molecule type" value="Genomic_DNA"/>
</dbReference>
<dbReference type="AlphaFoldDB" id="A0AAU7VRF1"/>
<feature type="signal peptide" evidence="2">
    <location>
        <begin position="1"/>
        <end position="21"/>
    </location>
</feature>
<feature type="compositionally biased region" description="Low complexity" evidence="1">
    <location>
        <begin position="32"/>
        <end position="46"/>
    </location>
</feature>
<reference evidence="3" key="1">
    <citation type="submission" date="2024-06" db="EMBL/GenBank/DDBJ databases">
        <title>Draft genome sequence of Microbacterium sp. strain A8/3-1, isolated from Oxytropis tragacanthoides Fisch. ex DC. Root nodules in the Altai region of Russia.</title>
        <authorList>
            <person name="Sazanova A."/>
            <person name="Guro P."/>
            <person name="Kuznetsova I."/>
            <person name="Belimov A."/>
            <person name="Safronova V."/>
        </authorList>
    </citation>
    <scope>NUCLEOTIDE SEQUENCE</scope>
    <source>
        <strain evidence="3">A8/3-1</strain>
    </source>
</reference>
<evidence type="ECO:0008006" key="4">
    <source>
        <dbReference type="Google" id="ProtNLM"/>
    </source>
</evidence>
<accession>A0AAU7VRF1</accession>